<feature type="transmembrane region" description="Helical" evidence="9">
    <location>
        <begin position="533"/>
        <end position="550"/>
    </location>
</feature>
<evidence type="ECO:0000256" key="1">
    <source>
        <dbReference type="ARBA" id="ARBA00004429"/>
    </source>
</evidence>
<keyword evidence="4" id="KW-1003">Cell membrane</keyword>
<dbReference type="GO" id="GO:0005886">
    <property type="term" value="C:plasma membrane"/>
    <property type="evidence" value="ECO:0007669"/>
    <property type="project" value="UniProtKB-SubCell"/>
</dbReference>
<keyword evidence="10" id="KW-0131">Cell cycle</keyword>
<dbReference type="Gene3D" id="1.20.1640.10">
    <property type="entry name" value="Multidrug efflux transporter AcrB transmembrane domain"/>
    <property type="match status" value="2"/>
</dbReference>
<gene>
    <name evidence="10" type="ORF">AQPW35_27740</name>
</gene>
<dbReference type="GO" id="GO:0009636">
    <property type="term" value="P:response to toxic substance"/>
    <property type="evidence" value="ECO:0007669"/>
    <property type="project" value="UniProtKB-ARBA"/>
</dbReference>
<keyword evidence="10" id="KW-0132">Cell division</keyword>
<evidence type="ECO:0000256" key="2">
    <source>
        <dbReference type="ARBA" id="ARBA00010942"/>
    </source>
</evidence>
<dbReference type="PANTHER" id="PTHR32063:SF26">
    <property type="entry name" value="EFFLUX PUMP MEMBRANE TRANSPORTER"/>
    <property type="match status" value="1"/>
</dbReference>
<keyword evidence="8 9" id="KW-0472">Membrane</keyword>
<comment type="caution">
    <text evidence="9">Lacks conserved residue(s) required for the propagation of feature annotation.</text>
</comment>
<feature type="transmembrane region" description="Helical" evidence="9">
    <location>
        <begin position="893"/>
        <end position="913"/>
    </location>
</feature>
<feature type="transmembrane region" description="Helical" evidence="9">
    <location>
        <begin position="867"/>
        <end position="886"/>
    </location>
</feature>
<dbReference type="Gene3D" id="3.30.70.1320">
    <property type="entry name" value="Multidrug efflux transporter AcrB pore domain like"/>
    <property type="match status" value="1"/>
</dbReference>
<dbReference type="PANTHER" id="PTHR32063">
    <property type="match status" value="1"/>
</dbReference>
<dbReference type="NCBIfam" id="TIGR00915">
    <property type="entry name" value="2A0602"/>
    <property type="match status" value="1"/>
</dbReference>
<keyword evidence="7 9" id="KW-1133">Transmembrane helix</keyword>
<dbReference type="GO" id="GO:0042910">
    <property type="term" value="F:xenobiotic transmembrane transporter activity"/>
    <property type="evidence" value="ECO:0007669"/>
    <property type="project" value="TreeGrafter"/>
</dbReference>
<dbReference type="SUPFAM" id="SSF82866">
    <property type="entry name" value="Multidrug efflux transporter AcrB transmembrane domain"/>
    <property type="match status" value="2"/>
</dbReference>
<dbReference type="SUPFAM" id="SSF82693">
    <property type="entry name" value="Multidrug efflux transporter AcrB pore domain, PN1, PN2, PC1 and PC2 subdomains"/>
    <property type="match status" value="4"/>
</dbReference>
<feature type="transmembrane region" description="Helical" evidence="9">
    <location>
        <begin position="362"/>
        <end position="383"/>
    </location>
</feature>
<dbReference type="NCBIfam" id="NF000282">
    <property type="entry name" value="RND_permease_1"/>
    <property type="match status" value="1"/>
</dbReference>
<dbReference type="AlphaFoldDB" id="A0A480AQI5"/>
<keyword evidence="11" id="KW-1185">Reference proteome</keyword>
<feature type="transmembrane region" description="Helical" evidence="9">
    <location>
        <begin position="996"/>
        <end position="1022"/>
    </location>
</feature>
<dbReference type="EMBL" id="BJCL01000006">
    <property type="protein sequence ID" value="GCL63693.1"/>
    <property type="molecule type" value="Genomic_DNA"/>
</dbReference>
<dbReference type="Gene3D" id="3.30.2090.10">
    <property type="entry name" value="Multidrug efflux transporter AcrB TolC docking domain, DN and DC subdomains"/>
    <property type="match status" value="2"/>
</dbReference>
<proteinExistence type="inferred from homology"/>
<feature type="transmembrane region" description="Helical" evidence="9">
    <location>
        <begin position="389"/>
        <end position="412"/>
    </location>
</feature>
<comment type="caution">
    <text evidence="10">The sequence shown here is derived from an EMBL/GenBank/DDBJ whole genome shotgun (WGS) entry which is preliminary data.</text>
</comment>
<evidence type="ECO:0000256" key="9">
    <source>
        <dbReference type="RuleBase" id="RU364070"/>
    </source>
</evidence>
<dbReference type="Gene3D" id="3.30.70.1430">
    <property type="entry name" value="Multidrug efflux transporter AcrB pore domain"/>
    <property type="match status" value="2"/>
</dbReference>
<feature type="transmembrane region" description="Helical" evidence="9">
    <location>
        <begin position="461"/>
        <end position="483"/>
    </location>
</feature>
<feature type="transmembrane region" description="Helical" evidence="9">
    <location>
        <begin position="336"/>
        <end position="355"/>
    </location>
</feature>
<feature type="transmembrane region" description="Helical" evidence="9">
    <location>
        <begin position="968"/>
        <end position="990"/>
    </location>
</feature>
<accession>A0A480AQI5</accession>
<name>A0A480AQI5_9BURK</name>
<dbReference type="InterPro" id="IPR027463">
    <property type="entry name" value="AcrB_DN_DC_subdom"/>
</dbReference>
<evidence type="ECO:0000256" key="6">
    <source>
        <dbReference type="ARBA" id="ARBA00022692"/>
    </source>
</evidence>
<dbReference type="InterPro" id="IPR001036">
    <property type="entry name" value="Acrflvin-R"/>
</dbReference>
<evidence type="ECO:0000256" key="5">
    <source>
        <dbReference type="ARBA" id="ARBA00022519"/>
    </source>
</evidence>
<dbReference type="FunFam" id="1.20.1640.10:FF:000001">
    <property type="entry name" value="Efflux pump membrane transporter"/>
    <property type="match status" value="1"/>
</dbReference>
<keyword evidence="5 9" id="KW-0997">Cell inner membrane</keyword>
<dbReference type="InterPro" id="IPR004764">
    <property type="entry name" value="MdtF-like"/>
</dbReference>
<evidence type="ECO:0000256" key="8">
    <source>
        <dbReference type="ARBA" id="ARBA00023136"/>
    </source>
</evidence>
<evidence type="ECO:0000313" key="11">
    <source>
        <dbReference type="Proteomes" id="UP000301751"/>
    </source>
</evidence>
<protein>
    <recommendedName>
        <fullName evidence="9">Efflux pump membrane transporter</fullName>
    </recommendedName>
</protein>
<dbReference type="GO" id="GO:0015562">
    <property type="term" value="F:efflux transmembrane transporter activity"/>
    <property type="evidence" value="ECO:0007669"/>
    <property type="project" value="InterPro"/>
</dbReference>
<dbReference type="PRINTS" id="PR00702">
    <property type="entry name" value="ACRIFLAVINRP"/>
</dbReference>
<evidence type="ECO:0000256" key="3">
    <source>
        <dbReference type="ARBA" id="ARBA00022448"/>
    </source>
</evidence>
<feature type="transmembrane region" description="Helical" evidence="9">
    <location>
        <begin position="433"/>
        <end position="455"/>
    </location>
</feature>
<feature type="transmembrane region" description="Helical" evidence="9">
    <location>
        <begin position="919"/>
        <end position="940"/>
    </location>
</feature>
<sequence length="1037" mass="109119">MIDRPIVAIVLSLVLLLAGLLSMGRLPLTEYPNVMPTTVQVRTAYPGANPQVIADTVATPLETELTGLPGLQSMGSNASGDGRYLLTLSFGADVDPARAETDVQNRVARALPRLPAEVQKLGVVSERVAPDMLMVVHLTSPQGRYDLLHLSNFAQLQVRDTLLRVPGVSKVVIWGAGDYSLRVWLDPQRMAARGLVAGDVVDAIRAQNLQVAAGSVGQQPDARSAHQLPLTVAGRLTSPEAFGDIVLRSRPTGAQLRLIDVARVELGASAYSLRSLLDGEPAVGIQIVQDPAASAVEVAAGVRAAMAKLQQGFPQDIAHRIAYDPTMFVKASIHNVVQTLAEAMVLVVLVVLLFLQNWRASLIPIAAVPVSLLGTLAVMHAAGFTLNTLSLFGLVLSIGIVVDDAIVVVESVERHLARGLEPRAAALAAMKEVTGPILVITAVLAAVFIPTAFMGGLSGQFYQQFALTIAISTMLSAINALTLSPALSAMWLKQHAVSGQGVLARFLGGFNRAFERASARYAVLTHAGVKRGLRLLAVYAVLVAGAVWSFKTVPSGFVPDQDKYYLVGIVQLPPGASLDRTEALTRQVTAIALAQPGVESVVAFPGISINGFVNSPNTAVLFTMLDPFEQRQDPSLAAGAIAGALNGRFQGIDEGVVAVFPPPPVPGLGQAGGFKLQIQDRRQHGHEALNAALGAVMAEAGKDPRLVGLFSGYQTGVPQLALNVDREKALAMGVPLEGIYQSLQVYLGSLYVNDFNFLGRAWQVNVQADAPFRADATALDQLWTRNAQGQMVPLAALVTSQPATGPDPVGRYNGDASADLSGMPAPGVSSVEAVAAMEAILARTLPEGFTFEWTDLTYQQLQDGSSGLWVFPLAVGLAFLILAAAYGSWSLPLAVLAIVPTVILGALGGVWLAGGDNNLFTQIGLVVLVGLATKNAILIVEFARRRQQEGASAVDAVVEAARLRLRPILMTSLAFVTGVLPLVFASGAGAEMRQAVGVAVFAGMLVVTVAGLLFTPVFYVLLQRRRAGRAAAPAAAQ</sequence>
<keyword evidence="6 9" id="KW-0812">Transmembrane</keyword>
<comment type="subcellular location">
    <subcellularLocation>
        <location evidence="1 9">Cell inner membrane</location>
        <topology evidence="1 9">Multi-pass membrane protein</topology>
    </subcellularLocation>
</comment>
<dbReference type="Gene3D" id="3.30.70.1440">
    <property type="entry name" value="Multidrug efflux transporter AcrB pore domain"/>
    <property type="match status" value="1"/>
</dbReference>
<evidence type="ECO:0000313" key="10">
    <source>
        <dbReference type="EMBL" id="GCL63693.1"/>
    </source>
</evidence>
<reference evidence="11" key="1">
    <citation type="submission" date="2019-03" db="EMBL/GenBank/DDBJ databases">
        <title>Aquabacterium pictum sp.nov., the first bacteriochlorophyll a-containing freshwater bacterium in the genus Aquabacterium of the class Betaproteobacteria.</title>
        <authorList>
            <person name="Hirose S."/>
            <person name="Tank M."/>
            <person name="Hara E."/>
            <person name="Tamaki H."/>
            <person name="Takaichi S."/>
            <person name="Haruta S."/>
            <person name="Hanada S."/>
        </authorList>
    </citation>
    <scope>NUCLEOTIDE SEQUENCE [LARGE SCALE GENOMIC DNA]</scope>
    <source>
        <strain evidence="11">W35</strain>
    </source>
</reference>
<keyword evidence="3 9" id="KW-0813">Transport</keyword>
<dbReference type="Pfam" id="PF00873">
    <property type="entry name" value="ACR_tran"/>
    <property type="match status" value="1"/>
</dbReference>
<evidence type="ECO:0000256" key="7">
    <source>
        <dbReference type="ARBA" id="ARBA00022989"/>
    </source>
</evidence>
<comment type="similarity">
    <text evidence="2 9">Belongs to the resistance-nodulation-cell division (RND) (TC 2.A.6) family.</text>
</comment>
<dbReference type="SUPFAM" id="SSF82714">
    <property type="entry name" value="Multidrug efflux transporter AcrB TolC docking domain, DN and DC subdomains"/>
    <property type="match status" value="2"/>
</dbReference>
<evidence type="ECO:0000256" key="4">
    <source>
        <dbReference type="ARBA" id="ARBA00022475"/>
    </source>
</evidence>
<dbReference type="Proteomes" id="UP000301751">
    <property type="component" value="Unassembled WGS sequence"/>
</dbReference>
<dbReference type="GO" id="GO:0051301">
    <property type="term" value="P:cell division"/>
    <property type="evidence" value="ECO:0007669"/>
    <property type="project" value="UniProtKB-KW"/>
</dbReference>
<organism evidence="10 11">
    <name type="scientific">Pseudaquabacterium pictum</name>
    <dbReference type="NCBI Taxonomy" id="2315236"/>
    <lineage>
        <taxon>Bacteria</taxon>
        <taxon>Pseudomonadati</taxon>
        <taxon>Pseudomonadota</taxon>
        <taxon>Betaproteobacteria</taxon>
        <taxon>Burkholderiales</taxon>
        <taxon>Sphaerotilaceae</taxon>
        <taxon>Pseudaquabacterium</taxon>
    </lineage>
</organism>